<protein>
    <submittedName>
        <fullName evidence="1">Uncharacterized protein</fullName>
    </submittedName>
</protein>
<evidence type="ECO:0000313" key="1">
    <source>
        <dbReference type="EMBL" id="GIY95205.1"/>
    </source>
</evidence>
<reference evidence="1 2" key="1">
    <citation type="submission" date="2021-06" db="EMBL/GenBank/DDBJ databases">
        <title>Caerostris extrusa draft genome.</title>
        <authorList>
            <person name="Kono N."/>
            <person name="Arakawa K."/>
        </authorList>
    </citation>
    <scope>NUCLEOTIDE SEQUENCE [LARGE SCALE GENOMIC DNA]</scope>
</reference>
<evidence type="ECO:0000313" key="2">
    <source>
        <dbReference type="Proteomes" id="UP001054945"/>
    </source>
</evidence>
<proteinExistence type="predicted"/>
<sequence length="89" mass="10262">MDIWGAQRCSNQGKSEKNQIPEQFSVLEKISFCFQMSDVSDEEPAPNSLREITPPQPLIRELTTLQDIYVTDAVKHRPQLDKRFKVLEA</sequence>
<organism evidence="1 2">
    <name type="scientific">Caerostris extrusa</name>
    <name type="common">Bark spider</name>
    <name type="synonym">Caerostris bankana</name>
    <dbReference type="NCBI Taxonomy" id="172846"/>
    <lineage>
        <taxon>Eukaryota</taxon>
        <taxon>Metazoa</taxon>
        <taxon>Ecdysozoa</taxon>
        <taxon>Arthropoda</taxon>
        <taxon>Chelicerata</taxon>
        <taxon>Arachnida</taxon>
        <taxon>Araneae</taxon>
        <taxon>Araneomorphae</taxon>
        <taxon>Entelegynae</taxon>
        <taxon>Araneoidea</taxon>
        <taxon>Araneidae</taxon>
        <taxon>Caerostris</taxon>
    </lineage>
</organism>
<accession>A0AAV4XMP4</accession>
<gene>
    <name evidence="1" type="ORF">CEXT_671801</name>
</gene>
<dbReference type="EMBL" id="BPLR01017883">
    <property type="protein sequence ID" value="GIY95205.1"/>
    <property type="molecule type" value="Genomic_DNA"/>
</dbReference>
<name>A0AAV4XMP4_CAEEX</name>
<dbReference type="AlphaFoldDB" id="A0AAV4XMP4"/>
<comment type="caution">
    <text evidence="1">The sequence shown here is derived from an EMBL/GenBank/DDBJ whole genome shotgun (WGS) entry which is preliminary data.</text>
</comment>
<dbReference type="Proteomes" id="UP001054945">
    <property type="component" value="Unassembled WGS sequence"/>
</dbReference>
<keyword evidence="2" id="KW-1185">Reference proteome</keyword>